<reference evidence="3" key="1">
    <citation type="submission" date="2018-02" db="EMBL/GenBank/DDBJ databases">
        <authorList>
            <person name="Cohen D.B."/>
            <person name="Kent A.D."/>
        </authorList>
    </citation>
    <scope>NUCLEOTIDE SEQUENCE</scope>
</reference>
<gene>
    <name evidence="3" type="ORF">FSB_LOCUS19409</name>
</gene>
<feature type="repeat" description="ANK" evidence="1">
    <location>
        <begin position="138"/>
        <end position="161"/>
    </location>
</feature>
<protein>
    <submittedName>
        <fullName evidence="3">Uncharacterized protein</fullName>
    </submittedName>
</protein>
<evidence type="ECO:0000256" key="2">
    <source>
        <dbReference type="SAM" id="MobiDB-lite"/>
    </source>
</evidence>
<dbReference type="PANTHER" id="PTHR24128:SF83">
    <property type="entry name" value="PGG DOMAIN-CONTAINING PROTEIN"/>
    <property type="match status" value="1"/>
</dbReference>
<dbReference type="Gene3D" id="1.25.40.20">
    <property type="entry name" value="Ankyrin repeat-containing domain"/>
    <property type="match status" value="1"/>
</dbReference>
<keyword evidence="1" id="KW-0040">ANK repeat</keyword>
<dbReference type="SUPFAM" id="SSF48403">
    <property type="entry name" value="Ankyrin repeat"/>
    <property type="match status" value="1"/>
</dbReference>
<dbReference type="AlphaFoldDB" id="A0A2N9FL63"/>
<dbReference type="PROSITE" id="PS50088">
    <property type="entry name" value="ANK_REPEAT"/>
    <property type="match status" value="3"/>
</dbReference>
<feature type="repeat" description="ANK" evidence="1">
    <location>
        <begin position="70"/>
        <end position="102"/>
    </location>
</feature>
<dbReference type="InterPro" id="IPR002110">
    <property type="entry name" value="Ankyrin_rpt"/>
</dbReference>
<evidence type="ECO:0000313" key="3">
    <source>
        <dbReference type="EMBL" id="SPC91527.1"/>
    </source>
</evidence>
<dbReference type="Pfam" id="PF12796">
    <property type="entry name" value="Ank_2"/>
    <property type="match status" value="2"/>
</dbReference>
<dbReference type="EMBL" id="OIVN01001230">
    <property type="protein sequence ID" value="SPC91527.1"/>
    <property type="molecule type" value="Genomic_DNA"/>
</dbReference>
<proteinExistence type="predicted"/>
<evidence type="ECO:0000256" key="1">
    <source>
        <dbReference type="PROSITE-ProRule" id="PRU00023"/>
    </source>
</evidence>
<dbReference type="PANTHER" id="PTHR24128">
    <property type="entry name" value="HOMEOBOX PROTEIN WARIAI"/>
    <property type="match status" value="1"/>
</dbReference>
<dbReference type="SMART" id="SM00248">
    <property type="entry name" value="ANK"/>
    <property type="match status" value="5"/>
</dbReference>
<feature type="repeat" description="ANK" evidence="1">
    <location>
        <begin position="104"/>
        <end position="127"/>
    </location>
</feature>
<sequence length="298" mass="32817">MDPRLSMAAQLGDIITFKALLVEDPLILEKVALTPFAETPLHIATLAGKTEFVKEMLSQKPSFATELNQDGFSPLHIAAASGQIEIVRELLKLSPDLSLLKDKGGRTPLHYAAIRGRPFVIDELLSHCPHAVRSVTTRGETALHLAVKNNQFEALKVLVEKLDKDDTEIINAEDKEGNTILQLAVANNQLQVLDSLRIQSKLDMEFIEIPGEQSGVLGTDILPQATTKAGKFDMTQPQGPQQSDQSAEDNSKNIWENVQEMDTSCGQFDCNTERVSHILTVARRKWKPSSADVSKEDA</sequence>
<feature type="compositionally biased region" description="Polar residues" evidence="2">
    <location>
        <begin position="235"/>
        <end position="245"/>
    </location>
</feature>
<feature type="region of interest" description="Disordered" evidence="2">
    <location>
        <begin position="231"/>
        <end position="250"/>
    </location>
</feature>
<name>A0A2N9FL63_FAGSY</name>
<accession>A0A2N9FL63</accession>
<organism evidence="3">
    <name type="scientific">Fagus sylvatica</name>
    <name type="common">Beechnut</name>
    <dbReference type="NCBI Taxonomy" id="28930"/>
    <lineage>
        <taxon>Eukaryota</taxon>
        <taxon>Viridiplantae</taxon>
        <taxon>Streptophyta</taxon>
        <taxon>Embryophyta</taxon>
        <taxon>Tracheophyta</taxon>
        <taxon>Spermatophyta</taxon>
        <taxon>Magnoliopsida</taxon>
        <taxon>eudicotyledons</taxon>
        <taxon>Gunneridae</taxon>
        <taxon>Pentapetalae</taxon>
        <taxon>rosids</taxon>
        <taxon>fabids</taxon>
        <taxon>Fagales</taxon>
        <taxon>Fagaceae</taxon>
        <taxon>Fagus</taxon>
    </lineage>
</organism>
<dbReference type="PROSITE" id="PS50297">
    <property type="entry name" value="ANK_REP_REGION"/>
    <property type="match status" value="3"/>
</dbReference>
<dbReference type="InterPro" id="IPR036770">
    <property type="entry name" value="Ankyrin_rpt-contain_sf"/>
</dbReference>